<dbReference type="GO" id="GO:0004497">
    <property type="term" value="F:monooxygenase activity"/>
    <property type="evidence" value="ECO:0007669"/>
    <property type="project" value="UniProtKB-KW"/>
</dbReference>
<name>A0A6A6WPT3_9PLEO</name>
<dbReference type="GO" id="GO:0020037">
    <property type="term" value="F:heme binding"/>
    <property type="evidence" value="ECO:0007669"/>
    <property type="project" value="InterPro"/>
</dbReference>
<keyword evidence="3 8" id="KW-0349">Heme</keyword>
<dbReference type="GO" id="GO:0005506">
    <property type="term" value="F:iron ion binding"/>
    <property type="evidence" value="ECO:0007669"/>
    <property type="project" value="InterPro"/>
</dbReference>
<keyword evidence="4 8" id="KW-0479">Metal-binding</keyword>
<keyword evidence="9" id="KW-0472">Membrane</keyword>
<dbReference type="PANTHER" id="PTHR24305">
    <property type="entry name" value="CYTOCHROME P450"/>
    <property type="match status" value="1"/>
</dbReference>
<keyword evidence="7" id="KW-0503">Monooxygenase</keyword>
<sequence length="506" mass="57444">MSQIFEIVWRVFLTAIFGGACIFFLKLWEVRSHVRYLQRQGLPIPPHQWLLGHLPLGAKIVQGIAPYAHSIYIVDQVRQKYPALNSAFYLDIWLFGAPILAVLRPEMIYQLNQGTQTLPKDGGLRAFLSLQEWKYWRTIFNPDFRTTHICSLVPEIVDKVLDFKSSIEKKAKTGKSFLLEDLTLSLTIDIGGGAVMNHKSQSQTQYNDMSSALRHHITRINLLRPMIQAYNTWKMNRYSSLELGERYKSILGKTQNPGKSIVDLALKAYITENPATESIPKTLKDAAMAQIKPFLFESLQKTSNFVVFTYHLLSEHPEVLSKVRSEHDAVLGTVPSEEEILLRSKLQILNELSYTIAAIKEALRIYSLVFVIREGRSGFALRSEYGQLFPTKTCIIWGDHYATHHNPHVWSRPEEYLPERWLCSEIDPLYPPKNAWRPFEQGPRNCIGQELARKGNVGNMKVNGQRASMVRVGAGVRPTDGYPCRASFAQQGNSAQEGASHSNTGT</sequence>
<gene>
    <name evidence="10" type="ORF">K505DRAFT_412151</name>
</gene>
<dbReference type="AlphaFoldDB" id="A0A6A6WPT3"/>
<dbReference type="InterPro" id="IPR002401">
    <property type="entry name" value="Cyt_P450_E_grp-I"/>
</dbReference>
<reference evidence="10" key="1">
    <citation type="journal article" date="2020" name="Stud. Mycol.">
        <title>101 Dothideomycetes genomes: a test case for predicting lifestyles and emergence of pathogens.</title>
        <authorList>
            <person name="Haridas S."/>
            <person name="Albert R."/>
            <person name="Binder M."/>
            <person name="Bloem J."/>
            <person name="Labutti K."/>
            <person name="Salamov A."/>
            <person name="Andreopoulos B."/>
            <person name="Baker S."/>
            <person name="Barry K."/>
            <person name="Bills G."/>
            <person name="Bluhm B."/>
            <person name="Cannon C."/>
            <person name="Castanera R."/>
            <person name="Culley D."/>
            <person name="Daum C."/>
            <person name="Ezra D."/>
            <person name="Gonzalez J."/>
            <person name="Henrissat B."/>
            <person name="Kuo A."/>
            <person name="Liang C."/>
            <person name="Lipzen A."/>
            <person name="Lutzoni F."/>
            <person name="Magnuson J."/>
            <person name="Mondo S."/>
            <person name="Nolan M."/>
            <person name="Ohm R."/>
            <person name="Pangilinan J."/>
            <person name="Park H.-J."/>
            <person name="Ramirez L."/>
            <person name="Alfaro M."/>
            <person name="Sun H."/>
            <person name="Tritt A."/>
            <person name="Yoshinaga Y."/>
            <person name="Zwiers L.-H."/>
            <person name="Turgeon B."/>
            <person name="Goodwin S."/>
            <person name="Spatafora J."/>
            <person name="Crous P."/>
            <person name="Grigoriev I."/>
        </authorList>
    </citation>
    <scope>NUCLEOTIDE SEQUENCE</scope>
    <source>
        <strain evidence="10">CBS 109.77</strain>
    </source>
</reference>
<dbReference type="OrthoDB" id="10029320at2759"/>
<keyword evidence="11" id="KW-1185">Reference proteome</keyword>
<keyword evidence="9" id="KW-0812">Transmembrane</keyword>
<evidence type="ECO:0000313" key="10">
    <source>
        <dbReference type="EMBL" id="KAF2786086.1"/>
    </source>
</evidence>
<evidence type="ECO:0000256" key="5">
    <source>
        <dbReference type="ARBA" id="ARBA00023002"/>
    </source>
</evidence>
<accession>A0A6A6WPT3</accession>
<dbReference type="Proteomes" id="UP000799757">
    <property type="component" value="Unassembled WGS sequence"/>
</dbReference>
<evidence type="ECO:0000313" key="11">
    <source>
        <dbReference type="Proteomes" id="UP000799757"/>
    </source>
</evidence>
<comment type="cofactor">
    <cofactor evidence="1 8">
        <name>heme</name>
        <dbReference type="ChEBI" id="CHEBI:30413"/>
    </cofactor>
</comment>
<dbReference type="GO" id="GO:0016705">
    <property type="term" value="F:oxidoreductase activity, acting on paired donors, with incorporation or reduction of molecular oxygen"/>
    <property type="evidence" value="ECO:0007669"/>
    <property type="project" value="InterPro"/>
</dbReference>
<keyword evidence="6 8" id="KW-0408">Iron</keyword>
<organism evidence="10 11">
    <name type="scientific">Melanomma pulvis-pyrius CBS 109.77</name>
    <dbReference type="NCBI Taxonomy" id="1314802"/>
    <lineage>
        <taxon>Eukaryota</taxon>
        <taxon>Fungi</taxon>
        <taxon>Dikarya</taxon>
        <taxon>Ascomycota</taxon>
        <taxon>Pezizomycotina</taxon>
        <taxon>Dothideomycetes</taxon>
        <taxon>Pleosporomycetidae</taxon>
        <taxon>Pleosporales</taxon>
        <taxon>Melanommataceae</taxon>
        <taxon>Melanomma</taxon>
    </lineage>
</organism>
<evidence type="ECO:0000256" key="6">
    <source>
        <dbReference type="ARBA" id="ARBA00023004"/>
    </source>
</evidence>
<dbReference type="InterPro" id="IPR036396">
    <property type="entry name" value="Cyt_P450_sf"/>
</dbReference>
<evidence type="ECO:0000256" key="7">
    <source>
        <dbReference type="ARBA" id="ARBA00023033"/>
    </source>
</evidence>
<dbReference type="Pfam" id="PF00067">
    <property type="entry name" value="p450"/>
    <property type="match status" value="1"/>
</dbReference>
<feature type="transmembrane region" description="Helical" evidence="9">
    <location>
        <begin position="7"/>
        <end position="28"/>
    </location>
</feature>
<protein>
    <submittedName>
        <fullName evidence="10">Cytochrome P450</fullName>
    </submittedName>
</protein>
<dbReference type="PANTHER" id="PTHR24305:SF107">
    <property type="entry name" value="P450, PUTATIVE (EUROFUNG)-RELATED"/>
    <property type="match status" value="1"/>
</dbReference>
<proteinExistence type="predicted"/>
<evidence type="ECO:0000256" key="8">
    <source>
        <dbReference type="PIRSR" id="PIRSR602401-1"/>
    </source>
</evidence>
<dbReference type="InterPro" id="IPR001128">
    <property type="entry name" value="Cyt_P450"/>
</dbReference>
<dbReference type="PRINTS" id="PR00385">
    <property type="entry name" value="P450"/>
</dbReference>
<evidence type="ECO:0000256" key="1">
    <source>
        <dbReference type="ARBA" id="ARBA00001971"/>
    </source>
</evidence>
<comment type="pathway">
    <text evidence="2">Secondary metabolite biosynthesis.</text>
</comment>
<dbReference type="Gene3D" id="1.10.630.10">
    <property type="entry name" value="Cytochrome P450"/>
    <property type="match status" value="1"/>
</dbReference>
<feature type="binding site" description="axial binding residue" evidence="8">
    <location>
        <position position="446"/>
    </location>
    <ligand>
        <name>heme</name>
        <dbReference type="ChEBI" id="CHEBI:30413"/>
    </ligand>
    <ligandPart>
        <name>Fe</name>
        <dbReference type="ChEBI" id="CHEBI:18248"/>
    </ligandPart>
</feature>
<evidence type="ECO:0000256" key="3">
    <source>
        <dbReference type="ARBA" id="ARBA00022617"/>
    </source>
</evidence>
<dbReference type="EMBL" id="MU002555">
    <property type="protein sequence ID" value="KAF2786086.1"/>
    <property type="molecule type" value="Genomic_DNA"/>
</dbReference>
<evidence type="ECO:0000256" key="4">
    <source>
        <dbReference type="ARBA" id="ARBA00022723"/>
    </source>
</evidence>
<evidence type="ECO:0000256" key="9">
    <source>
        <dbReference type="SAM" id="Phobius"/>
    </source>
</evidence>
<dbReference type="SUPFAM" id="SSF48264">
    <property type="entry name" value="Cytochrome P450"/>
    <property type="match status" value="1"/>
</dbReference>
<dbReference type="InterPro" id="IPR050121">
    <property type="entry name" value="Cytochrome_P450_monoxygenase"/>
</dbReference>
<keyword evidence="5" id="KW-0560">Oxidoreductase</keyword>
<evidence type="ECO:0000256" key="2">
    <source>
        <dbReference type="ARBA" id="ARBA00005179"/>
    </source>
</evidence>
<dbReference type="PRINTS" id="PR00463">
    <property type="entry name" value="EP450I"/>
</dbReference>
<keyword evidence="9" id="KW-1133">Transmembrane helix</keyword>